<dbReference type="InterPro" id="IPR012677">
    <property type="entry name" value="Nucleotide-bd_a/b_plait_sf"/>
</dbReference>
<dbReference type="Gramene" id="rna-gnl|WGS:NBSK|LSAT_4X170561_mrna">
    <property type="protein sequence ID" value="cds-PLY71355.1"/>
    <property type="gene ID" value="gene-LSAT_4X170561"/>
</dbReference>
<dbReference type="GO" id="GO:0003729">
    <property type="term" value="F:mRNA binding"/>
    <property type="evidence" value="ECO:0000318"/>
    <property type="project" value="GO_Central"/>
</dbReference>
<dbReference type="AlphaFoldDB" id="A0A9R1XGG7"/>
<protein>
    <recommendedName>
        <fullName evidence="2">RRM domain-containing protein</fullName>
    </recommendedName>
</protein>
<dbReference type="CDD" id="cd00590">
    <property type="entry name" value="RRM_SF"/>
    <property type="match status" value="1"/>
</dbReference>
<evidence type="ECO:0000259" key="2">
    <source>
        <dbReference type="PROSITE" id="PS50102"/>
    </source>
</evidence>
<dbReference type="Gene3D" id="3.30.70.330">
    <property type="match status" value="1"/>
</dbReference>
<sequence>MSPMREMERAAAGDNIEGWQEVRNRRRRREEDHQLISRNAITYFFQNFPEDWDEKALWHTFQQYGMIVDLYIAKKRSKSNNRFGFVRFIRIRDPSAFAQKLNEIWIGSFKIRANIARFQRNPHLFHTPIPMNHPHLN</sequence>
<feature type="domain" description="RRM" evidence="2">
    <location>
        <begin position="41"/>
        <end position="118"/>
    </location>
</feature>
<keyword evidence="1" id="KW-0694">RNA-binding</keyword>
<dbReference type="SUPFAM" id="SSF54928">
    <property type="entry name" value="RNA-binding domain, RBD"/>
    <property type="match status" value="1"/>
</dbReference>
<dbReference type="InterPro" id="IPR035979">
    <property type="entry name" value="RBD_domain_sf"/>
</dbReference>
<dbReference type="PROSITE" id="PS50102">
    <property type="entry name" value="RRM"/>
    <property type="match status" value="1"/>
</dbReference>
<dbReference type="GO" id="GO:0000381">
    <property type="term" value="P:regulation of alternative mRNA splicing, via spliceosome"/>
    <property type="evidence" value="ECO:0000318"/>
    <property type="project" value="GO_Central"/>
</dbReference>
<dbReference type="GO" id="GO:0016607">
    <property type="term" value="C:nuclear speck"/>
    <property type="evidence" value="ECO:0000318"/>
    <property type="project" value="GO_Central"/>
</dbReference>
<proteinExistence type="predicted"/>
<dbReference type="Proteomes" id="UP000235145">
    <property type="component" value="Unassembled WGS sequence"/>
</dbReference>
<evidence type="ECO:0000313" key="3">
    <source>
        <dbReference type="EMBL" id="KAJ0213700.1"/>
    </source>
</evidence>
<gene>
    <name evidence="3" type="ORF">LSAT_V11C400222220</name>
</gene>
<evidence type="ECO:0000313" key="4">
    <source>
        <dbReference type="Proteomes" id="UP000235145"/>
    </source>
</evidence>
<dbReference type="EMBL" id="NBSK02000004">
    <property type="protein sequence ID" value="KAJ0213700.1"/>
    <property type="molecule type" value="Genomic_DNA"/>
</dbReference>
<name>A0A9R1XGG7_LACSA</name>
<accession>A0A9R1XGG7</accession>
<evidence type="ECO:0000256" key="1">
    <source>
        <dbReference type="PROSITE-ProRule" id="PRU00176"/>
    </source>
</evidence>
<reference evidence="3 4" key="1">
    <citation type="journal article" date="2017" name="Nat. Commun.">
        <title>Genome assembly with in vitro proximity ligation data and whole-genome triplication in lettuce.</title>
        <authorList>
            <person name="Reyes-Chin-Wo S."/>
            <person name="Wang Z."/>
            <person name="Yang X."/>
            <person name="Kozik A."/>
            <person name="Arikit S."/>
            <person name="Song C."/>
            <person name="Xia L."/>
            <person name="Froenicke L."/>
            <person name="Lavelle D.O."/>
            <person name="Truco M.J."/>
            <person name="Xia R."/>
            <person name="Zhu S."/>
            <person name="Xu C."/>
            <person name="Xu H."/>
            <person name="Xu X."/>
            <person name="Cox K."/>
            <person name="Korf I."/>
            <person name="Meyers B.C."/>
            <person name="Michelmore R.W."/>
        </authorList>
    </citation>
    <scope>NUCLEOTIDE SEQUENCE [LARGE SCALE GENOMIC DNA]</scope>
    <source>
        <strain evidence="4">cv. Salinas</strain>
        <tissue evidence="3">Seedlings</tissue>
    </source>
</reference>
<organism evidence="3 4">
    <name type="scientific">Lactuca sativa</name>
    <name type="common">Garden lettuce</name>
    <dbReference type="NCBI Taxonomy" id="4236"/>
    <lineage>
        <taxon>Eukaryota</taxon>
        <taxon>Viridiplantae</taxon>
        <taxon>Streptophyta</taxon>
        <taxon>Embryophyta</taxon>
        <taxon>Tracheophyta</taxon>
        <taxon>Spermatophyta</taxon>
        <taxon>Magnoliopsida</taxon>
        <taxon>eudicotyledons</taxon>
        <taxon>Gunneridae</taxon>
        <taxon>Pentapetalae</taxon>
        <taxon>asterids</taxon>
        <taxon>campanulids</taxon>
        <taxon>Asterales</taxon>
        <taxon>Asteraceae</taxon>
        <taxon>Cichorioideae</taxon>
        <taxon>Cichorieae</taxon>
        <taxon>Lactucinae</taxon>
        <taxon>Lactuca</taxon>
    </lineage>
</organism>
<dbReference type="Pfam" id="PF00076">
    <property type="entry name" value="RRM_1"/>
    <property type="match status" value="1"/>
</dbReference>
<dbReference type="InterPro" id="IPR000504">
    <property type="entry name" value="RRM_dom"/>
</dbReference>
<dbReference type="SMART" id="SM00360">
    <property type="entry name" value="RRM"/>
    <property type="match status" value="1"/>
</dbReference>
<comment type="caution">
    <text evidence="3">The sequence shown here is derived from an EMBL/GenBank/DDBJ whole genome shotgun (WGS) entry which is preliminary data.</text>
</comment>
<keyword evidence="4" id="KW-1185">Reference proteome</keyword>